<feature type="region of interest" description="Disordered" evidence="1">
    <location>
        <begin position="16"/>
        <end position="51"/>
    </location>
</feature>
<feature type="signal peptide" evidence="2">
    <location>
        <begin position="1"/>
        <end position="19"/>
    </location>
</feature>
<organism evidence="3 4">
    <name type="scientific">Sphingopyxis macrogoltabida</name>
    <name type="common">Sphingomonas macrogoltabidus</name>
    <dbReference type="NCBI Taxonomy" id="33050"/>
    <lineage>
        <taxon>Bacteria</taxon>
        <taxon>Pseudomonadati</taxon>
        <taxon>Pseudomonadota</taxon>
        <taxon>Alphaproteobacteria</taxon>
        <taxon>Sphingomonadales</taxon>
        <taxon>Sphingomonadaceae</taxon>
        <taxon>Sphingopyxis</taxon>
    </lineage>
</organism>
<evidence type="ECO:0008006" key="5">
    <source>
        <dbReference type="Google" id="ProtNLM"/>
    </source>
</evidence>
<proteinExistence type="predicted"/>
<reference evidence="3 4" key="1">
    <citation type="journal article" date="2015" name="Genome Announc.">
        <title>Complete Genome Sequence of Polypropylene Glycol- and Polyethylene Glycol-Degrading Sphingopyxis macrogoltabida Strain EY-1.</title>
        <authorList>
            <person name="Ohtsubo Y."/>
            <person name="Nagata Y."/>
            <person name="Numata M."/>
            <person name="Tsuchikane K."/>
            <person name="Hosoyama A."/>
            <person name="Yamazoe A."/>
            <person name="Tsuda M."/>
            <person name="Fujita N."/>
            <person name="Kawai F."/>
        </authorList>
    </citation>
    <scope>NUCLEOTIDE SEQUENCE [LARGE SCALE GENOMIC DNA]</scope>
    <source>
        <strain evidence="3 4">EY-1</strain>
    </source>
</reference>
<evidence type="ECO:0000313" key="3">
    <source>
        <dbReference type="EMBL" id="ALH79773.1"/>
    </source>
</evidence>
<dbReference type="PROSITE" id="PS51257">
    <property type="entry name" value="PROKAR_LIPOPROTEIN"/>
    <property type="match status" value="1"/>
</dbReference>
<feature type="chain" id="PRO_5006039297" description="Lipoprotein" evidence="2">
    <location>
        <begin position="20"/>
        <end position="134"/>
    </location>
</feature>
<evidence type="ECO:0000313" key="4">
    <source>
        <dbReference type="Proteomes" id="UP000058074"/>
    </source>
</evidence>
<dbReference type="RefSeq" id="WP_054587190.1">
    <property type="nucleotide sequence ID" value="NZ_CP012700.1"/>
</dbReference>
<dbReference type="Proteomes" id="UP000058074">
    <property type="component" value="Chromosome"/>
</dbReference>
<evidence type="ECO:0000256" key="1">
    <source>
        <dbReference type="SAM" id="MobiDB-lite"/>
    </source>
</evidence>
<evidence type="ECO:0000256" key="2">
    <source>
        <dbReference type="SAM" id="SignalP"/>
    </source>
</evidence>
<keyword evidence="2" id="KW-0732">Signal</keyword>
<accession>A0A0N9V6M8</accession>
<gene>
    <name evidence="3" type="ORF">AN936_05170</name>
</gene>
<name>A0A0N9V6M8_SPHMC</name>
<protein>
    <recommendedName>
        <fullName evidence="5">Lipoprotein</fullName>
    </recommendedName>
</protein>
<dbReference type="EMBL" id="CP012700">
    <property type="protein sequence ID" value="ALH79773.1"/>
    <property type="molecule type" value="Genomic_DNA"/>
</dbReference>
<dbReference type="KEGG" id="smag:AN936_05170"/>
<dbReference type="AlphaFoldDB" id="A0A0N9V6M8"/>
<feature type="compositionally biased region" description="Low complexity" evidence="1">
    <location>
        <begin position="26"/>
        <end position="51"/>
    </location>
</feature>
<dbReference type="PATRIC" id="fig|33050.5.peg.1067"/>
<dbReference type="OrthoDB" id="7450772at2"/>
<sequence length="134" mass="13669">MKKLVLIAALAALSACSQKTEESKETTPTPTETAAPATPAPAADSGTPAGTYDVKMADGTMGTTVINADGTYVYTDAKGKEVKGKFARKDGKDCYDPDGDETEACWTVTAPGADGSFTATAPNGTVVTVTPKKS</sequence>